<dbReference type="KEGG" id="bapi:BBC0122_007340"/>
<dbReference type="PIRSF" id="PIRSF032064">
    <property type="entry name" value="UCP032064"/>
    <property type="match status" value="1"/>
</dbReference>
<evidence type="ECO:0008006" key="3">
    <source>
        <dbReference type="Google" id="ProtNLM"/>
    </source>
</evidence>
<evidence type="ECO:0000313" key="2">
    <source>
        <dbReference type="Proteomes" id="UP000189632"/>
    </source>
</evidence>
<keyword evidence="2" id="KW-1185">Reference proteome</keyword>
<reference evidence="1 2" key="1">
    <citation type="submission" date="2016-11" db="EMBL/GenBank/DDBJ databases">
        <title>Comparative genomics of Bartonella apis.</title>
        <authorList>
            <person name="Engel P."/>
        </authorList>
    </citation>
    <scope>NUCLEOTIDE SEQUENCE [LARGE SCALE GENOMIC DNA]</scope>
    <source>
        <strain evidence="1 2">BBC0122</strain>
    </source>
</reference>
<proteinExistence type="predicted"/>
<organism evidence="1 2">
    <name type="scientific">Bartonella choladocola</name>
    <dbReference type="NCBI Taxonomy" id="2750995"/>
    <lineage>
        <taxon>Bacteria</taxon>
        <taxon>Pseudomonadati</taxon>
        <taxon>Pseudomonadota</taxon>
        <taxon>Alphaproteobacteria</taxon>
        <taxon>Hyphomicrobiales</taxon>
        <taxon>Bartonellaceae</taxon>
        <taxon>Bartonella</taxon>
    </lineage>
</organism>
<evidence type="ECO:0000313" key="1">
    <source>
        <dbReference type="EMBL" id="AQT46863.1"/>
    </source>
</evidence>
<dbReference type="InterPro" id="IPR007922">
    <property type="entry name" value="DciA-like"/>
</dbReference>
<dbReference type="InterPro" id="IPR010593">
    <property type="entry name" value="DUF1159"/>
</dbReference>
<dbReference type="STRING" id="1686310.BBC0244_007390"/>
<dbReference type="EMBL" id="CP015625">
    <property type="protein sequence ID" value="AQT46863.1"/>
    <property type="molecule type" value="Genomic_DNA"/>
</dbReference>
<gene>
    <name evidence="1" type="ORF">BBC0122_007340</name>
</gene>
<protein>
    <recommendedName>
        <fullName evidence="3">DUF721 domain-containing protein</fullName>
    </recommendedName>
</protein>
<sequence>MGWKPKKSHFSSLAETTAGLLDPILRKKTGLSVELMQNWPLLIGEEIAGSTIPLKILWPRRSSIDDPFKPATLVVGCEAYAAMILTHETTEILQRINAFFGFIAVNRIKIEQCVIEKEEVVRFKRPPVDENDRKFIDEVTMQIDNIGLRNSLSDLGLSIFAEKHTGHDKNFNN</sequence>
<dbReference type="Proteomes" id="UP000189632">
    <property type="component" value="Chromosome"/>
</dbReference>
<name>A0A1U9MGL5_9HYPH</name>
<dbReference type="Pfam" id="PF05258">
    <property type="entry name" value="DciA"/>
    <property type="match status" value="1"/>
</dbReference>
<dbReference type="OrthoDB" id="7160947at2"/>
<dbReference type="RefSeq" id="WP_077991463.1">
    <property type="nucleotide sequence ID" value="NZ_CP015625.1"/>
</dbReference>
<dbReference type="AlphaFoldDB" id="A0A1U9MGL5"/>
<accession>A0A1U9MGL5</accession>